<dbReference type="Gene3D" id="1.20.5.1930">
    <property type="match status" value="1"/>
</dbReference>
<evidence type="ECO:0000256" key="7">
    <source>
        <dbReference type="ARBA" id="ARBA00022840"/>
    </source>
</evidence>
<evidence type="ECO:0000256" key="3">
    <source>
        <dbReference type="ARBA" id="ARBA00022553"/>
    </source>
</evidence>
<keyword evidence="10" id="KW-0472">Membrane</keyword>
<dbReference type="InterPro" id="IPR011712">
    <property type="entry name" value="Sig_transdc_His_kin_sub3_dim/P"/>
</dbReference>
<evidence type="ECO:0000256" key="2">
    <source>
        <dbReference type="ARBA" id="ARBA00012438"/>
    </source>
</evidence>
<dbReference type="RefSeq" id="WP_236067478.1">
    <property type="nucleotide sequence ID" value="NZ_JAGJBZ010000001.1"/>
</dbReference>
<dbReference type="Proteomes" id="UP001271723">
    <property type="component" value="Unassembled WGS sequence"/>
</dbReference>
<evidence type="ECO:0000256" key="9">
    <source>
        <dbReference type="SAM" id="MobiDB-lite"/>
    </source>
</evidence>
<dbReference type="SUPFAM" id="SSF55874">
    <property type="entry name" value="ATPase domain of HSP90 chaperone/DNA topoisomerase II/histidine kinase"/>
    <property type="match status" value="1"/>
</dbReference>
<feature type="compositionally biased region" description="Low complexity" evidence="9">
    <location>
        <begin position="409"/>
        <end position="423"/>
    </location>
</feature>
<evidence type="ECO:0000256" key="5">
    <source>
        <dbReference type="ARBA" id="ARBA00022741"/>
    </source>
</evidence>
<dbReference type="Pfam" id="PF07730">
    <property type="entry name" value="HisKA_3"/>
    <property type="match status" value="1"/>
</dbReference>
<evidence type="ECO:0000256" key="10">
    <source>
        <dbReference type="SAM" id="Phobius"/>
    </source>
</evidence>
<feature type="region of interest" description="Disordered" evidence="9">
    <location>
        <begin position="409"/>
        <end position="449"/>
    </location>
</feature>
<dbReference type="PANTHER" id="PTHR24421:SF10">
    <property type="entry name" value="NITRATE_NITRITE SENSOR PROTEIN NARQ"/>
    <property type="match status" value="1"/>
</dbReference>
<reference evidence="13 14" key="1">
    <citation type="journal article" date="2023" name="Microb. Genom.">
        <title>Mesoterricola silvestris gen. nov., sp. nov., Mesoterricola sediminis sp. nov., Geothrix oryzae sp. nov., Geothrix edaphica sp. nov., Geothrix rubra sp. nov., and Geothrix limicola sp. nov., six novel members of Acidobacteriota isolated from soils.</title>
        <authorList>
            <person name="Weisberg A.J."/>
            <person name="Pearce E."/>
            <person name="Kramer C.G."/>
            <person name="Chang J.H."/>
            <person name="Clarke C.R."/>
        </authorList>
    </citation>
    <scope>NUCLEOTIDE SEQUENCE [LARGE SCALE GENOMIC DNA]</scope>
    <source>
        <strain evidence="13 14">NRRL_B-2795</strain>
    </source>
</reference>
<organism evidence="13 14">
    <name type="scientific">Streptomyces griseiscabiei</name>
    <dbReference type="NCBI Taxonomy" id="2993540"/>
    <lineage>
        <taxon>Bacteria</taxon>
        <taxon>Bacillati</taxon>
        <taxon>Actinomycetota</taxon>
        <taxon>Actinomycetes</taxon>
        <taxon>Kitasatosporales</taxon>
        <taxon>Streptomycetaceae</taxon>
        <taxon>Streptomyces</taxon>
    </lineage>
</organism>
<dbReference type="Gene3D" id="3.30.565.10">
    <property type="entry name" value="Histidine kinase-like ATPase, C-terminal domain"/>
    <property type="match status" value="1"/>
</dbReference>
<dbReference type="InterPro" id="IPR003594">
    <property type="entry name" value="HATPase_dom"/>
</dbReference>
<keyword evidence="7" id="KW-0067">ATP-binding</keyword>
<keyword evidence="14" id="KW-1185">Reference proteome</keyword>
<evidence type="ECO:0000256" key="8">
    <source>
        <dbReference type="ARBA" id="ARBA00023012"/>
    </source>
</evidence>
<proteinExistence type="predicted"/>
<dbReference type="InterPro" id="IPR050482">
    <property type="entry name" value="Sensor_HK_TwoCompSys"/>
</dbReference>
<accession>A0ABU4L324</accession>
<keyword evidence="10" id="KW-0812">Transmembrane</keyword>
<keyword evidence="10" id="KW-1133">Transmembrane helix</keyword>
<protein>
    <recommendedName>
        <fullName evidence="2">histidine kinase</fullName>
        <ecNumber evidence="2">2.7.13.3</ecNumber>
    </recommendedName>
</protein>
<keyword evidence="4" id="KW-0808">Transferase</keyword>
<sequence length="449" mass="48012">MTTSSLAALSARATQPHHHGRPRSPVRRLSHQALYPALGVLWLLDMGIIVSQQRGPLDWLPLVTGPVALALVLVPDARLSITWRTGVCAGLSSAVTLGTSLMGWAMPEWGLLETACMLVLLARTCRNVARPRVALALAAAMGASVIDEPLRTGGTGITLTYPFLLTFAVGGAVGAGCYLRTLDARRRRTIAAVRLAERIQLARELHDFVAHHVTGIIAQAHAAGVIHESAPQQVGPILTNIAEAGQRTMDSMRRLIRVLREDEGEQTSIERPEEPYSELTKLVSAFSGQGDGSTAQLEITGAARRSVLLPEVGSAVHRVVQEALTNVRRHAPGSQATVRVHRTRDDLLRVDVYNEGPERRVARPTGGRGGYGLVGLRERAEAVGGSLTSGPADDGGWWLIAHFPVRTEAALESAEESAAPASPTRRPSGRHAKPPGPTEPEPDMSWDAG</sequence>
<feature type="domain" description="Histidine kinase/HSP90-like ATPase" evidence="11">
    <location>
        <begin position="314"/>
        <end position="406"/>
    </location>
</feature>
<keyword evidence="3" id="KW-0597">Phosphoprotein</keyword>
<evidence type="ECO:0000256" key="6">
    <source>
        <dbReference type="ARBA" id="ARBA00022777"/>
    </source>
</evidence>
<dbReference type="Pfam" id="PF02518">
    <property type="entry name" value="HATPase_c"/>
    <property type="match status" value="1"/>
</dbReference>
<evidence type="ECO:0000313" key="13">
    <source>
        <dbReference type="EMBL" id="MDX2909865.1"/>
    </source>
</evidence>
<evidence type="ECO:0000313" key="14">
    <source>
        <dbReference type="Proteomes" id="UP001271723"/>
    </source>
</evidence>
<evidence type="ECO:0000256" key="1">
    <source>
        <dbReference type="ARBA" id="ARBA00000085"/>
    </source>
</evidence>
<feature type="transmembrane region" description="Helical" evidence="10">
    <location>
        <begin position="159"/>
        <end position="179"/>
    </location>
</feature>
<keyword evidence="6 13" id="KW-0418">Kinase</keyword>
<dbReference type="InterPro" id="IPR036890">
    <property type="entry name" value="HATPase_C_sf"/>
</dbReference>
<feature type="domain" description="Signal transduction histidine kinase subgroup 3 dimerisation and phosphoacceptor" evidence="12">
    <location>
        <begin position="197"/>
        <end position="262"/>
    </location>
</feature>
<keyword evidence="5" id="KW-0547">Nucleotide-binding</keyword>
<dbReference type="EC" id="2.7.13.3" evidence="2"/>
<evidence type="ECO:0000259" key="12">
    <source>
        <dbReference type="Pfam" id="PF07730"/>
    </source>
</evidence>
<feature type="compositionally biased region" description="Acidic residues" evidence="9">
    <location>
        <begin position="440"/>
        <end position="449"/>
    </location>
</feature>
<dbReference type="CDD" id="cd16917">
    <property type="entry name" value="HATPase_UhpB-NarQ-NarX-like"/>
    <property type="match status" value="1"/>
</dbReference>
<keyword evidence="8" id="KW-0902">Two-component regulatory system</keyword>
<name>A0ABU4L324_9ACTN</name>
<dbReference type="PANTHER" id="PTHR24421">
    <property type="entry name" value="NITRATE/NITRITE SENSOR PROTEIN NARX-RELATED"/>
    <property type="match status" value="1"/>
</dbReference>
<comment type="catalytic activity">
    <reaction evidence="1">
        <text>ATP + protein L-histidine = ADP + protein N-phospho-L-histidine.</text>
        <dbReference type="EC" id="2.7.13.3"/>
    </reaction>
</comment>
<evidence type="ECO:0000259" key="11">
    <source>
        <dbReference type="Pfam" id="PF02518"/>
    </source>
</evidence>
<evidence type="ECO:0000256" key="4">
    <source>
        <dbReference type="ARBA" id="ARBA00022679"/>
    </source>
</evidence>
<dbReference type="GO" id="GO:0016301">
    <property type="term" value="F:kinase activity"/>
    <property type="evidence" value="ECO:0007669"/>
    <property type="project" value="UniProtKB-KW"/>
</dbReference>
<gene>
    <name evidence="13" type="ORF">PV517_14280</name>
</gene>
<dbReference type="EMBL" id="JARAVY010000005">
    <property type="protein sequence ID" value="MDX2909865.1"/>
    <property type="molecule type" value="Genomic_DNA"/>
</dbReference>
<comment type="caution">
    <text evidence="13">The sequence shown here is derived from an EMBL/GenBank/DDBJ whole genome shotgun (WGS) entry which is preliminary data.</text>
</comment>